<dbReference type="EMBL" id="BPUS01000018">
    <property type="protein sequence ID" value="GJH28931.1"/>
    <property type="molecule type" value="Genomic_DNA"/>
</dbReference>
<dbReference type="RefSeq" id="WP_238215953.1">
    <property type="nucleotide sequence ID" value="NZ_BPUS01000018.1"/>
</dbReference>
<protein>
    <submittedName>
        <fullName evidence="2">DUF4255 domain-containing protein</fullName>
    </submittedName>
</protein>
<evidence type="ECO:0000259" key="1">
    <source>
        <dbReference type="Pfam" id="PF14065"/>
    </source>
</evidence>
<reference evidence="2" key="1">
    <citation type="submission" date="2022-09" db="EMBL/GenBank/DDBJ databases">
        <title>Isolation and characterization of 3-chlorobenzoate degrading bacteria from soils in Shizuoka.</title>
        <authorList>
            <person name="Ifat A."/>
            <person name="Ogawa N."/>
            <person name="Kimbara K."/>
            <person name="Moriuchi R."/>
            <person name="Dohra H."/>
            <person name="Shintani M."/>
        </authorList>
    </citation>
    <scope>NUCLEOTIDE SEQUENCE</scope>
    <source>
        <strain evidence="2">19CS4-2</strain>
    </source>
</reference>
<gene>
    <name evidence="2" type="ORF">CBA19CS42_30465</name>
</gene>
<dbReference type="AlphaFoldDB" id="A0AA37ILD3"/>
<comment type="caution">
    <text evidence="2">The sequence shown here is derived from an EMBL/GenBank/DDBJ whole genome shotgun (WGS) entry which is preliminary data.</text>
</comment>
<sequence>MIEDVSETLRSLLQQPGLPDDLRNAQIVFDPPAGDFAPVRTTIDLFLFQLREDHDARVDEKIMSLACTYLVTAWVVGGNEPALGEHRLLSQVLQALMAYPFIPAPLLKGQLAKQNPLPHLLMMRRDASPNFSEFWSSLGCKPRPSLIVTVMIGVPIALAAERADGAVSPRSDP</sequence>
<accession>A0AA37ILD3</accession>
<dbReference type="Pfam" id="PF14065">
    <property type="entry name" value="Pvc16_N"/>
    <property type="match status" value="1"/>
</dbReference>
<name>A0AA37ILD3_9BURK</name>
<proteinExistence type="predicted"/>
<feature type="domain" description="Pvc16 N-terminal" evidence="1">
    <location>
        <begin position="4"/>
        <end position="151"/>
    </location>
</feature>
<dbReference type="InterPro" id="IPR025351">
    <property type="entry name" value="Pvc16_N"/>
</dbReference>
<evidence type="ECO:0000313" key="2">
    <source>
        <dbReference type="EMBL" id="GJH28931.1"/>
    </source>
</evidence>
<evidence type="ECO:0000313" key="3">
    <source>
        <dbReference type="Proteomes" id="UP001055111"/>
    </source>
</evidence>
<dbReference type="Proteomes" id="UP001055111">
    <property type="component" value="Unassembled WGS sequence"/>
</dbReference>
<organism evidence="2 3">
    <name type="scientific">Caballeronia novacaledonica</name>
    <dbReference type="NCBI Taxonomy" id="1544861"/>
    <lineage>
        <taxon>Bacteria</taxon>
        <taxon>Pseudomonadati</taxon>
        <taxon>Pseudomonadota</taxon>
        <taxon>Betaproteobacteria</taxon>
        <taxon>Burkholderiales</taxon>
        <taxon>Burkholderiaceae</taxon>
        <taxon>Caballeronia</taxon>
    </lineage>
</organism>